<dbReference type="EMBL" id="QGHF01000003">
    <property type="protein sequence ID" value="PWK98424.1"/>
    <property type="molecule type" value="Genomic_DNA"/>
</dbReference>
<sequence>MSDDPQRSNAVNRQRKVCRDKRQGKSVTKKQSDREPANAKKERQQSMDEAAHKGKRPGKMAFLWVTALGMKRAMRGGTFQAGVAVARA</sequence>
<name>A0A2V2BD18_9GAMM</name>
<dbReference type="AlphaFoldDB" id="A0A2V2BD18"/>
<feature type="region of interest" description="Disordered" evidence="1">
    <location>
        <begin position="1"/>
        <end position="58"/>
    </location>
</feature>
<evidence type="ECO:0000313" key="3">
    <source>
        <dbReference type="Proteomes" id="UP000245981"/>
    </source>
</evidence>
<feature type="compositionally biased region" description="Basic residues" evidence="1">
    <location>
        <begin position="13"/>
        <end position="28"/>
    </location>
</feature>
<dbReference type="RefSeq" id="WP_109716880.1">
    <property type="nucleotide sequence ID" value="NZ_QGHF01000003.1"/>
</dbReference>
<reference evidence="2 3" key="1">
    <citation type="submission" date="2018-05" db="EMBL/GenBank/DDBJ databases">
        <title>Genomic Encyclopedia of Type Strains, Phase IV (KMG-V): Genome sequencing to study the core and pangenomes of soil and plant-associated prokaryotes.</title>
        <authorList>
            <person name="Whitman W."/>
        </authorList>
    </citation>
    <scope>NUCLEOTIDE SEQUENCE [LARGE SCALE GENOMIC DNA]</scope>
    <source>
        <strain evidence="2 3">PNA 200-10</strain>
    </source>
</reference>
<proteinExistence type="predicted"/>
<gene>
    <name evidence="2" type="ORF">C7431_103189</name>
</gene>
<organism evidence="2 3">
    <name type="scientific">Pantoea allii</name>
    <dbReference type="NCBI Taxonomy" id="574096"/>
    <lineage>
        <taxon>Bacteria</taxon>
        <taxon>Pseudomonadati</taxon>
        <taxon>Pseudomonadota</taxon>
        <taxon>Gammaproteobacteria</taxon>
        <taxon>Enterobacterales</taxon>
        <taxon>Erwiniaceae</taxon>
        <taxon>Pantoea</taxon>
    </lineage>
</organism>
<dbReference type="Proteomes" id="UP000245981">
    <property type="component" value="Unassembled WGS sequence"/>
</dbReference>
<comment type="caution">
    <text evidence="2">The sequence shown here is derived from an EMBL/GenBank/DDBJ whole genome shotgun (WGS) entry which is preliminary data.</text>
</comment>
<feature type="compositionally biased region" description="Basic and acidic residues" evidence="1">
    <location>
        <begin position="30"/>
        <end position="52"/>
    </location>
</feature>
<accession>A0A2V2BD18</accession>
<evidence type="ECO:0000313" key="2">
    <source>
        <dbReference type="EMBL" id="PWK98424.1"/>
    </source>
</evidence>
<evidence type="ECO:0000256" key="1">
    <source>
        <dbReference type="SAM" id="MobiDB-lite"/>
    </source>
</evidence>
<protein>
    <submittedName>
        <fullName evidence="2">Uncharacterized protein</fullName>
    </submittedName>
</protein>